<dbReference type="Proteomes" id="UP001516400">
    <property type="component" value="Unassembled WGS sequence"/>
</dbReference>
<proteinExistence type="predicted"/>
<protein>
    <submittedName>
        <fullName evidence="4">Uncharacterized protein</fullName>
    </submittedName>
</protein>
<evidence type="ECO:0000256" key="3">
    <source>
        <dbReference type="ARBA" id="ARBA00022737"/>
    </source>
</evidence>
<accession>A0ABD2PCZ8</accession>
<keyword evidence="5" id="KW-1185">Reference proteome</keyword>
<evidence type="ECO:0000256" key="2">
    <source>
        <dbReference type="ARBA" id="ARBA00022729"/>
    </source>
</evidence>
<gene>
    <name evidence="4" type="ORF">HHI36_003110</name>
</gene>
<keyword evidence="2" id="KW-0732">Signal</keyword>
<dbReference type="PANTHER" id="PTHR24373:SF275">
    <property type="entry name" value="TIR DOMAIN-CONTAINING PROTEIN"/>
    <property type="match status" value="1"/>
</dbReference>
<name>A0ABD2PCZ8_9CUCU</name>
<dbReference type="Gene3D" id="3.80.10.10">
    <property type="entry name" value="Ribonuclease Inhibitor"/>
    <property type="match status" value="1"/>
</dbReference>
<evidence type="ECO:0000256" key="1">
    <source>
        <dbReference type="ARBA" id="ARBA00022614"/>
    </source>
</evidence>
<evidence type="ECO:0000313" key="4">
    <source>
        <dbReference type="EMBL" id="KAL3288677.1"/>
    </source>
</evidence>
<dbReference type="InterPro" id="IPR003591">
    <property type="entry name" value="Leu-rich_rpt_typical-subtyp"/>
</dbReference>
<dbReference type="AlphaFoldDB" id="A0ABD2PCZ8"/>
<dbReference type="InterPro" id="IPR001611">
    <property type="entry name" value="Leu-rich_rpt"/>
</dbReference>
<organism evidence="4 5">
    <name type="scientific">Cryptolaemus montrouzieri</name>
    <dbReference type="NCBI Taxonomy" id="559131"/>
    <lineage>
        <taxon>Eukaryota</taxon>
        <taxon>Metazoa</taxon>
        <taxon>Ecdysozoa</taxon>
        <taxon>Arthropoda</taxon>
        <taxon>Hexapoda</taxon>
        <taxon>Insecta</taxon>
        <taxon>Pterygota</taxon>
        <taxon>Neoptera</taxon>
        <taxon>Endopterygota</taxon>
        <taxon>Coleoptera</taxon>
        <taxon>Polyphaga</taxon>
        <taxon>Cucujiformia</taxon>
        <taxon>Coccinelloidea</taxon>
        <taxon>Coccinellidae</taxon>
        <taxon>Scymninae</taxon>
        <taxon>Scymnini</taxon>
        <taxon>Cryptolaemus</taxon>
    </lineage>
</organism>
<dbReference type="SUPFAM" id="SSF52058">
    <property type="entry name" value="L domain-like"/>
    <property type="match status" value="1"/>
</dbReference>
<keyword evidence="3" id="KW-0677">Repeat</keyword>
<dbReference type="InterPro" id="IPR032675">
    <property type="entry name" value="LRR_dom_sf"/>
</dbReference>
<dbReference type="InterPro" id="IPR050328">
    <property type="entry name" value="Dev_Immune_Receptor"/>
</dbReference>
<sequence length="361" mass="41983">MLNVNRCAVLFSLVTMFIENRCHKCVSFNNITLIVHQRYGDPFNITSFSGCIERVSFGDASLTEIYIRQQNVTSIGEDSIRHMVRLKTLVFWGCPVRNISAGAIRNVPRLQNLQISYGNLERIKEDIFNEVPTVQLLRLHDNAISVIENNAFSNLRKLKKIFMANNKLKQWKNSWFTNTTNLEIIDFQKNQLEIIPRKAFNGMSHLKQLFLDYNEIKAIEEEAFKGIRELDYLGLRYNRLIDLDAKIFPNNLTVRSLLIDANYLNYLPNELLEKLSVKDLTLDGNPWKCPCLDRIHYWLFSSNATLRTSTYCTGSDIPLCSYPESYSQTCLENIDEQITRTYIDGLKQLKRPLRKFCARLD</sequence>
<evidence type="ECO:0000313" key="5">
    <source>
        <dbReference type="Proteomes" id="UP001516400"/>
    </source>
</evidence>
<keyword evidence="1" id="KW-0433">Leucine-rich repeat</keyword>
<reference evidence="4 5" key="1">
    <citation type="journal article" date="2021" name="BMC Biol.">
        <title>Horizontally acquired antibacterial genes associated with adaptive radiation of ladybird beetles.</title>
        <authorList>
            <person name="Li H.S."/>
            <person name="Tang X.F."/>
            <person name="Huang Y.H."/>
            <person name="Xu Z.Y."/>
            <person name="Chen M.L."/>
            <person name="Du X.Y."/>
            <person name="Qiu B.Y."/>
            <person name="Chen P.T."/>
            <person name="Zhang W."/>
            <person name="Slipinski A."/>
            <person name="Escalona H.E."/>
            <person name="Waterhouse R.M."/>
            <person name="Zwick A."/>
            <person name="Pang H."/>
        </authorList>
    </citation>
    <scope>NUCLEOTIDE SEQUENCE [LARGE SCALE GENOMIC DNA]</scope>
    <source>
        <strain evidence="4">SYSU2018</strain>
    </source>
</reference>
<dbReference type="PANTHER" id="PTHR24373">
    <property type="entry name" value="SLIT RELATED LEUCINE-RICH REPEAT NEURONAL PROTEIN"/>
    <property type="match status" value="1"/>
</dbReference>
<dbReference type="EMBL" id="JABFTP020000185">
    <property type="protein sequence ID" value="KAL3288677.1"/>
    <property type="molecule type" value="Genomic_DNA"/>
</dbReference>
<dbReference type="SMART" id="SM00369">
    <property type="entry name" value="LRR_TYP"/>
    <property type="match status" value="6"/>
</dbReference>
<comment type="caution">
    <text evidence="4">The sequence shown here is derived from an EMBL/GenBank/DDBJ whole genome shotgun (WGS) entry which is preliminary data.</text>
</comment>
<dbReference type="Pfam" id="PF13855">
    <property type="entry name" value="LRR_8"/>
    <property type="match status" value="2"/>
</dbReference>